<protein>
    <submittedName>
        <fullName evidence="2">Uncharacterized protein</fullName>
    </submittedName>
</protein>
<proteinExistence type="predicted"/>
<evidence type="ECO:0000313" key="2">
    <source>
        <dbReference type="EMBL" id="SCE67326.1"/>
    </source>
</evidence>
<feature type="region of interest" description="Disordered" evidence="1">
    <location>
        <begin position="131"/>
        <end position="163"/>
    </location>
</feature>
<evidence type="ECO:0000256" key="1">
    <source>
        <dbReference type="SAM" id="MobiDB-lite"/>
    </source>
</evidence>
<dbReference type="Gene3D" id="3.30.530.20">
    <property type="match status" value="1"/>
</dbReference>
<sequence>MGRGRRGGRALARTAGVVAGAVAGVTVARVLRGPFRGGRPRPAGPRDGWQVVTIDRPPERVLPGGRWPEPLRRLDGAVEVAQGPAPGGRGTELAARPVRGVPVTGMAAHLVGGGDPAPLVREALRQAKQLAETGELLRADRSPLEGPRPSGPVGPGDGPVVPG</sequence>
<evidence type="ECO:0000313" key="3">
    <source>
        <dbReference type="Proteomes" id="UP000199375"/>
    </source>
</evidence>
<name>A0A1C4U6P9_9ACTN</name>
<dbReference type="Proteomes" id="UP000199375">
    <property type="component" value="Unassembled WGS sequence"/>
</dbReference>
<reference evidence="2 3" key="1">
    <citation type="submission" date="2016-06" db="EMBL/GenBank/DDBJ databases">
        <authorList>
            <person name="Kjaerup R.B."/>
            <person name="Dalgaard T.S."/>
            <person name="Juul-Madsen H.R."/>
        </authorList>
    </citation>
    <scope>NUCLEOTIDE SEQUENCE [LARGE SCALE GENOMIC DNA]</scope>
    <source>
        <strain evidence="2 3">DSM 45626</strain>
    </source>
</reference>
<dbReference type="InterPro" id="IPR023393">
    <property type="entry name" value="START-like_dom_sf"/>
</dbReference>
<accession>A0A1C4U6P9</accession>
<dbReference type="RefSeq" id="WP_256091722.1">
    <property type="nucleotide sequence ID" value="NZ_FMCW01000002.1"/>
</dbReference>
<organism evidence="2 3">
    <name type="scientific">Micromonospora haikouensis</name>
    <dbReference type="NCBI Taxonomy" id="686309"/>
    <lineage>
        <taxon>Bacteria</taxon>
        <taxon>Bacillati</taxon>
        <taxon>Actinomycetota</taxon>
        <taxon>Actinomycetes</taxon>
        <taxon>Micromonosporales</taxon>
        <taxon>Micromonosporaceae</taxon>
        <taxon>Micromonospora</taxon>
    </lineage>
</organism>
<dbReference type="AlphaFoldDB" id="A0A1C4U6P9"/>
<gene>
    <name evidence="2" type="ORF">GA0070558_102215</name>
</gene>
<dbReference type="EMBL" id="FMCW01000002">
    <property type="protein sequence ID" value="SCE67326.1"/>
    <property type="molecule type" value="Genomic_DNA"/>
</dbReference>